<evidence type="ECO:0000256" key="2">
    <source>
        <dbReference type="ARBA" id="ARBA00022553"/>
    </source>
</evidence>
<dbReference type="Pfam" id="PF00550">
    <property type="entry name" value="PP-binding"/>
    <property type="match status" value="1"/>
</dbReference>
<dbReference type="SUPFAM" id="SSF53901">
    <property type="entry name" value="Thiolase-like"/>
    <property type="match status" value="1"/>
</dbReference>
<sequence length="703" mass="72985">MTEPAPRDLASDPAADTDADLDADPGHDSAIAVVGMSGRFPGAPDLDAYWANLRDGVCAITDFTEAELLADGADPEELRRADHVPAKGYLADADRFEAELFGFNRTEAAALDPQHRVLLETAWAALEDAGHDPLAVPVRTGVYVGGSPTEHMLAAHTDRRLAASVGAMQIRILTDREFLAPWISYRLGLEGPSLTVQTACSTSLTAVHLAAQALLLGECDTALAGGVSVDSVRRQGYVHYEGGIFSADGRCRPFDERAGGTVPGSGVGVVVLRRLADALADGDPVRAVIRGSALTNDGATKVGFTAPGVEQQTAAIVEAWSAAGLAPSAAQYVETHGTATELGDRIELAAATAAFGGPDGSPGGIGIGSVKSNIGHLDAAAGVASLIKAVLMLEHATLAPTVNVSRPHPDLRMDATPFRVVDGAAPWPLPADGVRRAGVSSLGIGGTNVHVVLEQAPERRGTKTAPRREILALSARTEPALKALAARLATALRAPDAPSLADTAYTLRTGRTPMDVRAYVLASDPAEAADRLTALAEGRDAGGDGDAPDEDGLRGLGELWLKGGSVPWPETLREGRRVSLPTYPFAGESHGALTLDHRPERPEPATAPGDEDPTAAVLGVLAEALGLEGAVGPETTYFAAGGDSLTAVHLVGRLRDEFGIDVPITVFLEELPLQELAKRIVGSAEQDAAEDSLDALLSEFEAE</sequence>
<name>A0A7T4TZL6_9ACTN</name>
<dbReference type="InterPro" id="IPR014031">
    <property type="entry name" value="Ketoacyl_synth_C"/>
</dbReference>
<feature type="domain" description="Carrier" evidence="6">
    <location>
        <begin position="608"/>
        <end position="684"/>
    </location>
</feature>
<keyword evidence="2" id="KW-0597">Phosphoprotein</keyword>
<dbReference type="Gene3D" id="1.10.1200.10">
    <property type="entry name" value="ACP-like"/>
    <property type="match status" value="1"/>
</dbReference>
<dbReference type="InterPro" id="IPR018201">
    <property type="entry name" value="Ketoacyl_synth_AS"/>
</dbReference>
<dbReference type="PROSITE" id="PS50075">
    <property type="entry name" value="CARRIER"/>
    <property type="match status" value="1"/>
</dbReference>
<keyword evidence="3" id="KW-0808">Transferase</keyword>
<dbReference type="InterPro" id="IPR050091">
    <property type="entry name" value="PKS_NRPS_Biosynth_Enz"/>
</dbReference>
<feature type="compositionally biased region" description="Basic and acidic residues" evidence="5">
    <location>
        <begin position="1"/>
        <end position="10"/>
    </location>
</feature>
<dbReference type="InterPro" id="IPR036736">
    <property type="entry name" value="ACP-like_sf"/>
</dbReference>
<dbReference type="GO" id="GO:0005886">
    <property type="term" value="C:plasma membrane"/>
    <property type="evidence" value="ECO:0007669"/>
    <property type="project" value="TreeGrafter"/>
</dbReference>
<dbReference type="SUPFAM" id="SSF47336">
    <property type="entry name" value="ACP-like"/>
    <property type="match status" value="1"/>
</dbReference>
<evidence type="ECO:0000259" key="7">
    <source>
        <dbReference type="PROSITE" id="PS52004"/>
    </source>
</evidence>
<protein>
    <recommendedName>
        <fullName evidence="10">Carrier domain-containing protein</fullName>
    </recommendedName>
</protein>
<dbReference type="GO" id="GO:0004312">
    <property type="term" value="F:fatty acid synthase activity"/>
    <property type="evidence" value="ECO:0007669"/>
    <property type="project" value="TreeGrafter"/>
</dbReference>
<evidence type="ECO:0000313" key="8">
    <source>
        <dbReference type="EMBL" id="QQC91380.1"/>
    </source>
</evidence>
<dbReference type="InterPro" id="IPR032821">
    <property type="entry name" value="PKS_assoc"/>
</dbReference>
<dbReference type="GO" id="GO:0005737">
    <property type="term" value="C:cytoplasm"/>
    <property type="evidence" value="ECO:0007669"/>
    <property type="project" value="TreeGrafter"/>
</dbReference>
<dbReference type="SMART" id="SM00825">
    <property type="entry name" value="PKS_KS"/>
    <property type="match status" value="1"/>
</dbReference>
<dbReference type="PROSITE" id="PS00012">
    <property type="entry name" value="PHOSPHOPANTETHEINE"/>
    <property type="match status" value="1"/>
</dbReference>
<dbReference type="Proteomes" id="UP000596130">
    <property type="component" value="Chromosome"/>
</dbReference>
<keyword evidence="4" id="KW-0012">Acyltransferase</keyword>
<dbReference type="Gene3D" id="3.40.47.10">
    <property type="match status" value="1"/>
</dbReference>
<evidence type="ECO:0000313" key="9">
    <source>
        <dbReference type="Proteomes" id="UP000596130"/>
    </source>
</evidence>
<dbReference type="Pfam" id="PF00109">
    <property type="entry name" value="ketoacyl-synt"/>
    <property type="match status" value="1"/>
</dbReference>
<dbReference type="PROSITE" id="PS00606">
    <property type="entry name" value="KS3_1"/>
    <property type="match status" value="1"/>
</dbReference>
<dbReference type="Gene3D" id="1.10.1240.100">
    <property type="match status" value="1"/>
</dbReference>
<keyword evidence="1" id="KW-0596">Phosphopantetheine</keyword>
<dbReference type="GO" id="GO:0031177">
    <property type="term" value="F:phosphopantetheine binding"/>
    <property type="evidence" value="ECO:0007669"/>
    <property type="project" value="InterPro"/>
</dbReference>
<gene>
    <name evidence="8" type="ORF">I8755_25470</name>
</gene>
<dbReference type="Pfam" id="PF16197">
    <property type="entry name" value="KAsynt_C_assoc"/>
    <property type="match status" value="1"/>
</dbReference>
<dbReference type="AlphaFoldDB" id="A0A7T4TZL6"/>
<dbReference type="PANTHER" id="PTHR43775:SF37">
    <property type="entry name" value="SI:DKEY-61P9.11"/>
    <property type="match status" value="1"/>
</dbReference>
<evidence type="ECO:0000256" key="3">
    <source>
        <dbReference type="ARBA" id="ARBA00022679"/>
    </source>
</evidence>
<dbReference type="SMART" id="SM00823">
    <property type="entry name" value="PKS_PP"/>
    <property type="match status" value="1"/>
</dbReference>
<evidence type="ECO:0008006" key="10">
    <source>
        <dbReference type="Google" id="ProtNLM"/>
    </source>
</evidence>
<evidence type="ECO:0000256" key="4">
    <source>
        <dbReference type="ARBA" id="ARBA00023315"/>
    </source>
</evidence>
<reference evidence="8 9" key="1">
    <citation type="submission" date="2020-12" db="EMBL/GenBank/DDBJ databases">
        <title>Identification and biosynthesis of polyene macrolides produced by Streptomyces alfalfae Men-myco-93-63.</title>
        <authorList>
            <person name="Liu D."/>
            <person name="Li Y."/>
            <person name="Liu L."/>
            <person name="Han X."/>
            <person name="Shen F."/>
        </authorList>
    </citation>
    <scope>NUCLEOTIDE SEQUENCE [LARGE SCALE GENOMIC DNA]</scope>
    <source>
        <strain evidence="8 9">Men-myco-93-63</strain>
    </source>
</reference>
<organism evidence="8 9">
    <name type="scientific">Streptomyces alfalfae</name>
    <dbReference type="NCBI Taxonomy" id="1642299"/>
    <lineage>
        <taxon>Bacteria</taxon>
        <taxon>Bacillati</taxon>
        <taxon>Actinomycetota</taxon>
        <taxon>Actinomycetes</taxon>
        <taxon>Kitasatosporales</taxon>
        <taxon>Streptomycetaceae</taxon>
        <taxon>Streptomyces</taxon>
    </lineage>
</organism>
<feature type="region of interest" description="Disordered" evidence="5">
    <location>
        <begin position="590"/>
        <end position="611"/>
    </location>
</feature>
<dbReference type="GO" id="GO:0017000">
    <property type="term" value="P:antibiotic biosynthetic process"/>
    <property type="evidence" value="ECO:0007669"/>
    <property type="project" value="UniProtKB-ARBA"/>
</dbReference>
<dbReference type="InterPro" id="IPR016039">
    <property type="entry name" value="Thiolase-like"/>
</dbReference>
<dbReference type="PANTHER" id="PTHR43775">
    <property type="entry name" value="FATTY ACID SYNTHASE"/>
    <property type="match status" value="1"/>
</dbReference>
<accession>A0A7T4TZL6</accession>
<feature type="domain" description="Ketosynthase family 3 (KS3)" evidence="7">
    <location>
        <begin position="28"/>
        <end position="455"/>
    </location>
</feature>
<dbReference type="GO" id="GO:0004315">
    <property type="term" value="F:3-oxoacyl-[acyl-carrier-protein] synthase activity"/>
    <property type="evidence" value="ECO:0007669"/>
    <property type="project" value="InterPro"/>
</dbReference>
<dbReference type="RefSeq" id="WP_198503619.1">
    <property type="nucleotide sequence ID" value="NZ_CP065959.1"/>
</dbReference>
<dbReference type="GO" id="GO:0006633">
    <property type="term" value="P:fatty acid biosynthetic process"/>
    <property type="evidence" value="ECO:0007669"/>
    <property type="project" value="InterPro"/>
</dbReference>
<feature type="region of interest" description="Disordered" evidence="5">
    <location>
        <begin position="1"/>
        <end position="26"/>
    </location>
</feature>
<dbReference type="EMBL" id="CP065959">
    <property type="protein sequence ID" value="QQC91380.1"/>
    <property type="molecule type" value="Genomic_DNA"/>
</dbReference>
<dbReference type="PROSITE" id="PS52004">
    <property type="entry name" value="KS3_2"/>
    <property type="match status" value="1"/>
</dbReference>
<dbReference type="GO" id="GO:0071770">
    <property type="term" value="P:DIM/DIP cell wall layer assembly"/>
    <property type="evidence" value="ECO:0007669"/>
    <property type="project" value="TreeGrafter"/>
</dbReference>
<dbReference type="Pfam" id="PF02801">
    <property type="entry name" value="Ketoacyl-synt_C"/>
    <property type="match status" value="1"/>
</dbReference>
<proteinExistence type="predicted"/>
<dbReference type="InterPro" id="IPR014030">
    <property type="entry name" value="Ketoacyl_synth_N"/>
</dbReference>
<evidence type="ECO:0000256" key="5">
    <source>
        <dbReference type="SAM" id="MobiDB-lite"/>
    </source>
</evidence>
<dbReference type="InterPro" id="IPR009081">
    <property type="entry name" value="PP-bd_ACP"/>
</dbReference>
<dbReference type="CDD" id="cd00833">
    <property type="entry name" value="PKS"/>
    <property type="match status" value="1"/>
</dbReference>
<dbReference type="InterPro" id="IPR006162">
    <property type="entry name" value="Ppantetheine_attach_site"/>
</dbReference>
<evidence type="ECO:0000259" key="6">
    <source>
        <dbReference type="PROSITE" id="PS50075"/>
    </source>
</evidence>
<evidence type="ECO:0000256" key="1">
    <source>
        <dbReference type="ARBA" id="ARBA00022450"/>
    </source>
</evidence>
<dbReference type="InterPro" id="IPR020806">
    <property type="entry name" value="PKS_PP-bd"/>
</dbReference>
<dbReference type="InterPro" id="IPR020841">
    <property type="entry name" value="PKS_Beta-ketoAc_synthase_dom"/>
</dbReference>